<feature type="compositionally biased region" description="Polar residues" evidence="1">
    <location>
        <begin position="275"/>
        <end position="289"/>
    </location>
</feature>
<evidence type="ECO:0000256" key="1">
    <source>
        <dbReference type="SAM" id="MobiDB-lite"/>
    </source>
</evidence>
<feature type="compositionally biased region" description="Low complexity" evidence="1">
    <location>
        <begin position="405"/>
        <end position="420"/>
    </location>
</feature>
<feature type="region of interest" description="Disordered" evidence="1">
    <location>
        <begin position="401"/>
        <end position="539"/>
    </location>
</feature>
<protein>
    <recommendedName>
        <fullName evidence="2">DUF6824 domain-containing protein</fullName>
    </recommendedName>
</protein>
<gene>
    <name evidence="3" type="ORF">APAL1065_LOCUS27563</name>
</gene>
<name>A0A7S2YTX8_9STRA</name>
<dbReference type="InterPro" id="IPR049227">
    <property type="entry name" value="DUF6824"/>
</dbReference>
<evidence type="ECO:0000313" key="3">
    <source>
        <dbReference type="EMBL" id="CAD9995480.1"/>
    </source>
</evidence>
<feature type="compositionally biased region" description="Polar residues" evidence="1">
    <location>
        <begin position="467"/>
        <end position="477"/>
    </location>
</feature>
<feature type="compositionally biased region" description="Low complexity" evidence="1">
    <location>
        <begin position="335"/>
        <end position="345"/>
    </location>
</feature>
<dbReference type="Pfam" id="PF20710">
    <property type="entry name" value="DUF6824"/>
    <property type="match status" value="1"/>
</dbReference>
<proteinExistence type="predicted"/>
<feature type="region of interest" description="Disordered" evidence="1">
    <location>
        <begin position="264"/>
        <end position="350"/>
    </location>
</feature>
<organism evidence="3">
    <name type="scientific">Entomoneis paludosa</name>
    <dbReference type="NCBI Taxonomy" id="265537"/>
    <lineage>
        <taxon>Eukaryota</taxon>
        <taxon>Sar</taxon>
        <taxon>Stramenopiles</taxon>
        <taxon>Ochrophyta</taxon>
        <taxon>Bacillariophyta</taxon>
        <taxon>Bacillariophyceae</taxon>
        <taxon>Bacillariophycidae</taxon>
        <taxon>Entomoneidaceae</taxon>
        <taxon>Entomoneis</taxon>
    </lineage>
</organism>
<feature type="region of interest" description="Disordered" evidence="1">
    <location>
        <begin position="576"/>
        <end position="599"/>
    </location>
</feature>
<reference evidence="3" key="1">
    <citation type="submission" date="2021-01" db="EMBL/GenBank/DDBJ databases">
        <authorList>
            <person name="Corre E."/>
            <person name="Pelletier E."/>
            <person name="Niang G."/>
            <person name="Scheremetjew M."/>
            <person name="Finn R."/>
            <person name="Kale V."/>
            <person name="Holt S."/>
            <person name="Cochrane G."/>
            <person name="Meng A."/>
            <person name="Brown T."/>
            <person name="Cohen L."/>
        </authorList>
    </citation>
    <scope>NUCLEOTIDE SEQUENCE</scope>
    <source>
        <strain evidence="3">CCMP125</strain>
    </source>
</reference>
<dbReference type="AlphaFoldDB" id="A0A7S2YTX8"/>
<feature type="region of interest" description="Disordered" evidence="1">
    <location>
        <begin position="237"/>
        <end position="256"/>
    </location>
</feature>
<dbReference type="EMBL" id="HBHT01041064">
    <property type="protein sequence ID" value="CAD9995480.1"/>
    <property type="molecule type" value="Transcribed_RNA"/>
</dbReference>
<feature type="domain" description="DUF6824" evidence="2">
    <location>
        <begin position="177"/>
        <end position="269"/>
    </location>
</feature>
<accession>A0A7S2YTX8</accession>
<feature type="region of interest" description="Disordered" evidence="1">
    <location>
        <begin position="619"/>
        <end position="648"/>
    </location>
</feature>
<feature type="compositionally biased region" description="Low complexity" evidence="1">
    <location>
        <begin position="319"/>
        <end position="328"/>
    </location>
</feature>
<feature type="region of interest" description="Disordered" evidence="1">
    <location>
        <begin position="1"/>
        <end position="33"/>
    </location>
</feature>
<feature type="region of interest" description="Disordered" evidence="1">
    <location>
        <begin position="373"/>
        <end position="392"/>
    </location>
</feature>
<evidence type="ECO:0000259" key="2">
    <source>
        <dbReference type="Pfam" id="PF20710"/>
    </source>
</evidence>
<sequence>MGEATIHPPGTAVASGLSASRKQAHQAMPHQHPPGVYAPVFVESREDTPFLRSSSTRARSLVNSFMSPFMNCVNPGVPHGINCACGTCHSPPLHYSSASWGTPSESNNKKNKKAVGASFVTPSPIPPHGKFHGHSRPAPGTPSASPYLRNYAKPTAPSFVTEPVPAATLILQPNENDVLCGRGGGSTNPHHGNARFRQLISSQRDYYRTLTKKQKMMLARQIVDLIHSVGGRFLARENSNSTSNSNGGNGWYDIGLPRSLEKTSQALREKPKTSAAASTPTKEGSSASELSDGGSADIEEDDQNMMMIQRSESRDSDLTVSTVSPSEVTVKKNNKSTSKGKSGSTIEPPKLTLPAHLQGIYGSAVANNGSSVTTKVEAMPTPTRPFLRPVPHPMPCNDFQYRYYPSPSSSSSSSTTSPPSHHQYYLQPSMPQQRTPPPHFNGKHVYPHPAEWNPTHCPPTKIHTLKPPSSVSPTKATPSYFADYTNHFHGSDKPLEQSTPTYAKESPSRRTRAAVSQPSVRKNEDPIADENQMVDGNENCSPLREQLWKRPRIVMTRELAEAEMAEEETHQDIAMSSLGSESNSPSLSCSSSHSSSSSSMVLESKLSLADRVIRAPLTPPMASHSELPTPPQQHHLVPPSQVSGNRRSTPMVVSMDQDGLAALSAAAFLRLDEELGD</sequence>